<reference evidence="2" key="1">
    <citation type="submission" date="2022-08" db="EMBL/GenBank/DDBJ databases">
        <title>Alicyclobacillus fastidiosus DSM 17978, complete genome.</title>
        <authorList>
            <person name="Wang Q."/>
            <person name="Cai R."/>
            <person name="Wang Z."/>
        </authorList>
    </citation>
    <scope>NUCLEOTIDE SEQUENCE</scope>
    <source>
        <strain evidence="2">DSM 17978</strain>
    </source>
</reference>
<dbReference type="InterPro" id="IPR052509">
    <property type="entry name" value="Metal_resp_DNA-bind_regulator"/>
</dbReference>
<dbReference type="PANTHER" id="PTHR33169:SF14">
    <property type="entry name" value="TRANSCRIPTIONAL REGULATOR RV3488"/>
    <property type="match status" value="1"/>
</dbReference>
<protein>
    <submittedName>
        <fullName evidence="2">PadR family transcriptional regulator</fullName>
    </submittedName>
</protein>
<dbReference type="InterPro" id="IPR005149">
    <property type="entry name" value="Tscrpt_reg_PadR_N"/>
</dbReference>
<proteinExistence type="predicted"/>
<dbReference type="PANTHER" id="PTHR33169">
    <property type="entry name" value="PADR-FAMILY TRANSCRIPTIONAL REGULATOR"/>
    <property type="match status" value="1"/>
</dbReference>
<evidence type="ECO:0000259" key="1">
    <source>
        <dbReference type="Pfam" id="PF03551"/>
    </source>
</evidence>
<evidence type="ECO:0000313" key="2">
    <source>
        <dbReference type="EMBL" id="WAH42362.1"/>
    </source>
</evidence>
<sequence>MYIDILYMVVVYINRDMVKGFIDPIVLSVVARGDTYGYQIAKYVNEQTNGALELKEGTLYPALRRLEAEHLIEGYWGTETGGPRRRYYRITKQGLATLESSRESWSKYQRILSTFLGEAFAL</sequence>
<dbReference type="RefSeq" id="WP_268006245.1">
    <property type="nucleotide sequence ID" value="NZ_BSUT01000001.1"/>
</dbReference>
<dbReference type="Gene3D" id="1.10.10.10">
    <property type="entry name" value="Winged helix-like DNA-binding domain superfamily/Winged helix DNA-binding domain"/>
    <property type="match status" value="1"/>
</dbReference>
<dbReference type="Pfam" id="PF03551">
    <property type="entry name" value="PadR"/>
    <property type="match status" value="1"/>
</dbReference>
<gene>
    <name evidence="2" type="ORF">NZD89_02310</name>
</gene>
<organism evidence="2 3">
    <name type="scientific">Alicyclobacillus fastidiosus</name>
    <dbReference type="NCBI Taxonomy" id="392011"/>
    <lineage>
        <taxon>Bacteria</taxon>
        <taxon>Bacillati</taxon>
        <taxon>Bacillota</taxon>
        <taxon>Bacilli</taxon>
        <taxon>Bacillales</taxon>
        <taxon>Alicyclobacillaceae</taxon>
        <taxon>Alicyclobacillus</taxon>
    </lineage>
</organism>
<accession>A0ABY6ZHM3</accession>
<dbReference type="InterPro" id="IPR036390">
    <property type="entry name" value="WH_DNA-bd_sf"/>
</dbReference>
<feature type="domain" description="Transcription regulator PadR N-terminal" evidence="1">
    <location>
        <begin position="26"/>
        <end position="99"/>
    </location>
</feature>
<dbReference type="EMBL" id="CP104067">
    <property type="protein sequence ID" value="WAH42362.1"/>
    <property type="molecule type" value="Genomic_DNA"/>
</dbReference>
<dbReference type="InterPro" id="IPR036388">
    <property type="entry name" value="WH-like_DNA-bd_sf"/>
</dbReference>
<dbReference type="SUPFAM" id="SSF46785">
    <property type="entry name" value="Winged helix' DNA-binding domain"/>
    <property type="match status" value="1"/>
</dbReference>
<evidence type="ECO:0000313" key="3">
    <source>
        <dbReference type="Proteomes" id="UP001164761"/>
    </source>
</evidence>
<dbReference type="Proteomes" id="UP001164761">
    <property type="component" value="Chromosome"/>
</dbReference>
<keyword evidence="3" id="KW-1185">Reference proteome</keyword>
<name>A0ABY6ZHM3_9BACL</name>